<evidence type="ECO:0000313" key="1">
    <source>
        <dbReference type="EMBL" id="KAJ8381694.1"/>
    </source>
</evidence>
<sequence length="141" mass="16112">MQGAQPGALTFVVSQQGKARREWERAFVVCHRLQNWPPVLEQLGNVRLTQRDPVQIPACFGVIRWAQQKWFWELIRRWAGVFAAHEEDFGKIDAVLHNIPTGEASPSRERYRPLPPSLFPELRSLLREMLEGGVIAESASP</sequence>
<evidence type="ECO:0000313" key="2">
    <source>
        <dbReference type="Proteomes" id="UP001152622"/>
    </source>
</evidence>
<dbReference type="SUPFAM" id="SSF56672">
    <property type="entry name" value="DNA/RNA polymerases"/>
    <property type="match status" value="1"/>
</dbReference>
<dbReference type="AlphaFoldDB" id="A0A9Q1GCK1"/>
<dbReference type="InterPro" id="IPR043502">
    <property type="entry name" value="DNA/RNA_pol_sf"/>
</dbReference>
<gene>
    <name evidence="1" type="ORF">SKAU_G00024720</name>
</gene>
<comment type="caution">
    <text evidence="1">The sequence shown here is derived from an EMBL/GenBank/DDBJ whole genome shotgun (WGS) entry which is preliminary data.</text>
</comment>
<name>A0A9Q1GCK1_SYNKA</name>
<dbReference type="Proteomes" id="UP001152622">
    <property type="component" value="Chromosome 1"/>
</dbReference>
<organism evidence="1 2">
    <name type="scientific">Synaphobranchus kaupii</name>
    <name type="common">Kaup's arrowtooth eel</name>
    <dbReference type="NCBI Taxonomy" id="118154"/>
    <lineage>
        <taxon>Eukaryota</taxon>
        <taxon>Metazoa</taxon>
        <taxon>Chordata</taxon>
        <taxon>Craniata</taxon>
        <taxon>Vertebrata</taxon>
        <taxon>Euteleostomi</taxon>
        <taxon>Actinopterygii</taxon>
        <taxon>Neopterygii</taxon>
        <taxon>Teleostei</taxon>
        <taxon>Anguilliformes</taxon>
        <taxon>Synaphobranchidae</taxon>
        <taxon>Synaphobranchus</taxon>
    </lineage>
</organism>
<dbReference type="OrthoDB" id="6761011at2759"/>
<accession>A0A9Q1GCK1</accession>
<keyword evidence="2" id="KW-1185">Reference proteome</keyword>
<proteinExistence type="predicted"/>
<protein>
    <submittedName>
        <fullName evidence="1">Uncharacterized protein</fullName>
    </submittedName>
</protein>
<dbReference type="EMBL" id="JAINUF010000001">
    <property type="protein sequence ID" value="KAJ8381694.1"/>
    <property type="molecule type" value="Genomic_DNA"/>
</dbReference>
<reference evidence="1" key="1">
    <citation type="journal article" date="2023" name="Science">
        <title>Genome structures resolve the early diversification of teleost fishes.</title>
        <authorList>
            <person name="Parey E."/>
            <person name="Louis A."/>
            <person name="Montfort J."/>
            <person name="Bouchez O."/>
            <person name="Roques C."/>
            <person name="Iampietro C."/>
            <person name="Lluch J."/>
            <person name="Castinel A."/>
            <person name="Donnadieu C."/>
            <person name="Desvignes T."/>
            <person name="Floi Bucao C."/>
            <person name="Jouanno E."/>
            <person name="Wen M."/>
            <person name="Mejri S."/>
            <person name="Dirks R."/>
            <person name="Jansen H."/>
            <person name="Henkel C."/>
            <person name="Chen W.J."/>
            <person name="Zahm M."/>
            <person name="Cabau C."/>
            <person name="Klopp C."/>
            <person name="Thompson A.W."/>
            <person name="Robinson-Rechavi M."/>
            <person name="Braasch I."/>
            <person name="Lecointre G."/>
            <person name="Bobe J."/>
            <person name="Postlethwait J.H."/>
            <person name="Berthelot C."/>
            <person name="Roest Crollius H."/>
            <person name="Guiguen Y."/>
        </authorList>
    </citation>
    <scope>NUCLEOTIDE SEQUENCE</scope>
    <source>
        <strain evidence="1">WJC10195</strain>
    </source>
</reference>